<dbReference type="EMBL" id="ML996696">
    <property type="protein sequence ID" value="KAF2400032.1"/>
    <property type="molecule type" value="Genomic_DNA"/>
</dbReference>
<dbReference type="Pfam" id="PF19273">
    <property type="entry name" value="Exportin-5"/>
    <property type="match status" value="1"/>
</dbReference>
<dbReference type="SUPFAM" id="SSF48371">
    <property type="entry name" value="ARM repeat"/>
    <property type="match status" value="1"/>
</dbReference>
<dbReference type="GO" id="GO:0003723">
    <property type="term" value="F:RNA binding"/>
    <property type="evidence" value="ECO:0007669"/>
    <property type="project" value="TreeGrafter"/>
</dbReference>
<dbReference type="PANTHER" id="PTHR11223">
    <property type="entry name" value="EXPORTIN 1/5"/>
    <property type="match status" value="1"/>
</dbReference>
<evidence type="ECO:0000313" key="4">
    <source>
        <dbReference type="Proteomes" id="UP000799640"/>
    </source>
</evidence>
<evidence type="ECO:0000259" key="2">
    <source>
        <dbReference type="Pfam" id="PF19273"/>
    </source>
</evidence>
<sequence length="1208" mass="135730">MAAAGNGHAPGNGLAHPAPDQNIDVHTILQAVEAIYDPHSTNDTRIEASKFIENIKSSVAARDFGLSLALDGSKNPTLRHYGLSVLEWHIKVVWDGNNEQLEQTLKGFIVQLAHNVTEQDPGYLRNKVGHIWAVFAKRSLGAGWKVSEMDGLLAEMFKQSSAHRDVALCVLQTLAEDVFRPDDPLSILRAEKLGVSLIMMFMPTALLDKLLHGLEDGYMSEGWIPRLCTSLEWLVSNDRSATLKSLSTLAAALSWAPSSPLSQTEWASPICKSLTVQDDSLRLAGVEALLAVCSRERYTEAEFLAIIVPLIGPNNKELLRLVYADALVDASSIDDVKYDLLKKTCKLIARLTSWAEKSMAVLPSQDDAHAFLLFTLDVVQTPCLSASEPVLRSWNSLLRSRKTMDMLQPIIVQVINVLMGLCNERLKRYDHLPDDSEDPIALFLAEDFDSLSEKQSFLNTYRRYCTEIVESLVRRFPVDAITHILSKAGTILQEVHDGLKQIPNIVATFDKNSTYILNTDAQVMMVTAATNGYKSWVMDDSREELTPHIEEEVQAQFGRFCETLLSMDFPDPAVQKRVFWGLAHLMTRVLSDEPIDRMLRLLRRLLETNFPEDSSNPEYAEAVKLLHWTCIHESHKLAHNYATVLWPMYDQLEQTVHSLSESRAEHRRLSMFAFLFIIVHRTHALELEPKLTKLRSMITPSTLEWQRPEVDAYFSDIGHFCETVGFAPLPQFLFTHDFHKVENWGSKALDVEGQTLRAGIVERLDIMPHRVTRILLMATFDKLSPTARAHPVAVTLWRDTVPIILPNLLQSIRWAHSLSDPKNWPQMHPQMQSMVGKMLVDRFWQAGISNESVEAFYARVNTSKDTYEGLASAVRGTLRQVREKAYNILTYLVKLGDAFYGVNGIAEAVAQYVIETSKALSVHQTSTLLHCLQDIIMNCPPENRPAFLPPVLRALFQLLNEKLCAEWEAIAQRTGVAVAEDHLGEEMKAESVLRILTHNSVMLVDKLLQETPTDPHPELSIRRIMFADEPTLSDLLMLLRSALRMRDTRSCSTAIHSLSTLLPDFNKPSPVHDFLYTEVLKTAITSFNEPYFVDAQRNLATLIAQICLDHDTAFAVLTQLPGLGDDVPRVERALKRVRDAKSAGQGAAVVMDLLHSLRGVSIHELGKIERTKPRPRVRDAPMDVTETGIRRGGEDQLDGVATMFGKMV</sequence>
<name>A0A6G1HVJ8_9PEZI</name>
<reference evidence="3" key="1">
    <citation type="journal article" date="2020" name="Stud. Mycol.">
        <title>101 Dothideomycetes genomes: a test case for predicting lifestyles and emergence of pathogens.</title>
        <authorList>
            <person name="Haridas S."/>
            <person name="Albert R."/>
            <person name="Binder M."/>
            <person name="Bloem J."/>
            <person name="Labutti K."/>
            <person name="Salamov A."/>
            <person name="Andreopoulos B."/>
            <person name="Baker S."/>
            <person name="Barry K."/>
            <person name="Bills G."/>
            <person name="Bluhm B."/>
            <person name="Cannon C."/>
            <person name="Castanera R."/>
            <person name="Culley D."/>
            <person name="Daum C."/>
            <person name="Ezra D."/>
            <person name="Gonzalez J."/>
            <person name="Henrissat B."/>
            <person name="Kuo A."/>
            <person name="Liang C."/>
            <person name="Lipzen A."/>
            <person name="Lutzoni F."/>
            <person name="Magnuson J."/>
            <person name="Mondo S."/>
            <person name="Nolan M."/>
            <person name="Ohm R."/>
            <person name="Pangilinan J."/>
            <person name="Park H.-J."/>
            <person name="Ramirez L."/>
            <person name="Alfaro M."/>
            <person name="Sun H."/>
            <person name="Tritt A."/>
            <person name="Yoshinaga Y."/>
            <person name="Zwiers L.-H."/>
            <person name="Turgeon B."/>
            <person name="Goodwin S."/>
            <person name="Spatafora J."/>
            <person name="Crous P."/>
            <person name="Grigoriev I."/>
        </authorList>
    </citation>
    <scope>NUCLEOTIDE SEQUENCE</scope>
    <source>
        <strain evidence="3">CBS 262.69</strain>
    </source>
</reference>
<dbReference type="GO" id="GO:0005049">
    <property type="term" value="F:nuclear export signal receptor activity"/>
    <property type="evidence" value="ECO:0007669"/>
    <property type="project" value="InterPro"/>
</dbReference>
<dbReference type="InterPro" id="IPR045065">
    <property type="entry name" value="XPO1/5"/>
</dbReference>
<dbReference type="InterPro" id="IPR016024">
    <property type="entry name" value="ARM-type_fold"/>
</dbReference>
<accession>A0A6G1HVJ8</accession>
<dbReference type="GO" id="GO:0005737">
    <property type="term" value="C:cytoplasm"/>
    <property type="evidence" value="ECO:0007669"/>
    <property type="project" value="TreeGrafter"/>
</dbReference>
<evidence type="ECO:0000256" key="1">
    <source>
        <dbReference type="SAM" id="MobiDB-lite"/>
    </source>
</evidence>
<dbReference type="GO" id="GO:0006405">
    <property type="term" value="P:RNA export from nucleus"/>
    <property type="evidence" value="ECO:0007669"/>
    <property type="project" value="TreeGrafter"/>
</dbReference>
<dbReference type="OrthoDB" id="2215036at2759"/>
<dbReference type="InterPro" id="IPR045478">
    <property type="entry name" value="Exportin-5_C"/>
</dbReference>
<dbReference type="GO" id="GO:0006611">
    <property type="term" value="P:protein export from nucleus"/>
    <property type="evidence" value="ECO:0007669"/>
    <property type="project" value="InterPro"/>
</dbReference>
<keyword evidence="4" id="KW-1185">Reference proteome</keyword>
<protein>
    <recommendedName>
        <fullName evidence="2">Exportin-5 C-terminal domain-containing protein</fullName>
    </recommendedName>
</protein>
<feature type="domain" description="Exportin-5 C-terminal" evidence="2">
    <location>
        <begin position="337"/>
        <end position="1142"/>
    </location>
</feature>
<dbReference type="InterPro" id="IPR011989">
    <property type="entry name" value="ARM-like"/>
</dbReference>
<feature type="compositionally biased region" description="Low complexity" evidence="1">
    <location>
        <begin position="1"/>
        <end position="16"/>
    </location>
</feature>
<proteinExistence type="predicted"/>
<feature type="region of interest" description="Disordered" evidence="1">
    <location>
        <begin position="1"/>
        <end position="20"/>
    </location>
</feature>
<dbReference type="Gene3D" id="1.25.10.10">
    <property type="entry name" value="Leucine-rich Repeat Variant"/>
    <property type="match status" value="1"/>
</dbReference>
<dbReference type="AlphaFoldDB" id="A0A6G1HVJ8"/>
<dbReference type="GO" id="GO:0005634">
    <property type="term" value="C:nucleus"/>
    <property type="evidence" value="ECO:0007669"/>
    <property type="project" value="TreeGrafter"/>
</dbReference>
<dbReference type="Proteomes" id="UP000799640">
    <property type="component" value="Unassembled WGS sequence"/>
</dbReference>
<evidence type="ECO:0000313" key="3">
    <source>
        <dbReference type="EMBL" id="KAF2400032.1"/>
    </source>
</evidence>
<dbReference type="GO" id="GO:0042565">
    <property type="term" value="C:RNA nuclear export complex"/>
    <property type="evidence" value="ECO:0007669"/>
    <property type="project" value="TreeGrafter"/>
</dbReference>
<organism evidence="3 4">
    <name type="scientific">Trichodelitschia bisporula</name>
    <dbReference type="NCBI Taxonomy" id="703511"/>
    <lineage>
        <taxon>Eukaryota</taxon>
        <taxon>Fungi</taxon>
        <taxon>Dikarya</taxon>
        <taxon>Ascomycota</taxon>
        <taxon>Pezizomycotina</taxon>
        <taxon>Dothideomycetes</taxon>
        <taxon>Dothideomycetes incertae sedis</taxon>
        <taxon>Phaeotrichales</taxon>
        <taxon>Phaeotrichaceae</taxon>
        <taxon>Trichodelitschia</taxon>
    </lineage>
</organism>
<gene>
    <name evidence="3" type="ORF">EJ06DRAFT_530797</name>
</gene>
<dbReference type="PANTHER" id="PTHR11223:SF3">
    <property type="entry name" value="EXPORTIN-5"/>
    <property type="match status" value="1"/>
</dbReference>